<dbReference type="RefSeq" id="WP_119671841.1">
    <property type="nucleotide sequence ID" value="NZ_QXED01000018.1"/>
</dbReference>
<evidence type="ECO:0000313" key="2">
    <source>
        <dbReference type="Proteomes" id="UP000283523"/>
    </source>
</evidence>
<reference evidence="1 2" key="1">
    <citation type="submission" date="2018-08" db="EMBL/GenBank/DDBJ databases">
        <title>Fibrisoma montanum sp. nov., isolated from Danxia mountain soil.</title>
        <authorList>
            <person name="Huang Y."/>
        </authorList>
    </citation>
    <scope>NUCLEOTIDE SEQUENCE [LARGE SCALE GENOMIC DNA]</scope>
    <source>
        <strain evidence="1 2">HYT19</strain>
    </source>
</reference>
<protein>
    <submittedName>
        <fullName evidence="1">Uncharacterized protein</fullName>
    </submittedName>
</protein>
<dbReference type="Proteomes" id="UP000283523">
    <property type="component" value="Unassembled WGS sequence"/>
</dbReference>
<keyword evidence="2" id="KW-1185">Reference proteome</keyword>
<name>A0A418LW03_9BACT</name>
<proteinExistence type="predicted"/>
<dbReference type="EMBL" id="QXED01000018">
    <property type="protein sequence ID" value="RIV17485.1"/>
    <property type="molecule type" value="Genomic_DNA"/>
</dbReference>
<dbReference type="OrthoDB" id="1550454at2"/>
<gene>
    <name evidence="1" type="ORF">DYU11_32055</name>
</gene>
<accession>A0A418LW03</accession>
<comment type="caution">
    <text evidence="1">The sequence shown here is derived from an EMBL/GenBank/DDBJ whole genome shotgun (WGS) entry which is preliminary data.</text>
</comment>
<sequence length="174" mass="20571">MERETVKIDAEVAQRARDQVKKLNQKLARKKGPGKPQKITLNEYLSKAVDHYIELGYDPSREDDKNPLKETVVRTTDRIITYLQSHEKWYMEPVRQHLEKVDARLEQSELPGAAEPPTDLKFIKEMSLFSYLTSDLVLNLLFHQYRDAPDDLAEIQTWAAKRYQERYDELMQKY</sequence>
<organism evidence="1 2">
    <name type="scientific">Fibrisoma montanum</name>
    <dbReference type="NCBI Taxonomy" id="2305895"/>
    <lineage>
        <taxon>Bacteria</taxon>
        <taxon>Pseudomonadati</taxon>
        <taxon>Bacteroidota</taxon>
        <taxon>Cytophagia</taxon>
        <taxon>Cytophagales</taxon>
        <taxon>Spirosomataceae</taxon>
        <taxon>Fibrisoma</taxon>
    </lineage>
</organism>
<dbReference type="AlphaFoldDB" id="A0A418LW03"/>
<evidence type="ECO:0000313" key="1">
    <source>
        <dbReference type="EMBL" id="RIV17485.1"/>
    </source>
</evidence>